<reference evidence="6 7" key="1">
    <citation type="submission" date="2019-03" db="EMBL/GenBank/DDBJ databases">
        <authorList>
            <person name="Kim M.K.M."/>
        </authorList>
    </citation>
    <scope>NUCLEOTIDE SEQUENCE [LARGE SCALE GENOMIC DNA]</scope>
    <source>
        <strain evidence="6 7">18JY15-6</strain>
    </source>
</reference>
<dbReference type="PANTHER" id="PTHR43046:SF2">
    <property type="entry name" value="8-OXO-DGTP DIPHOSPHATASE-RELATED"/>
    <property type="match status" value="1"/>
</dbReference>
<evidence type="ECO:0000256" key="4">
    <source>
        <dbReference type="RuleBase" id="RU003476"/>
    </source>
</evidence>
<dbReference type="GO" id="GO:0016787">
    <property type="term" value="F:hydrolase activity"/>
    <property type="evidence" value="ECO:0007669"/>
    <property type="project" value="UniProtKB-KW"/>
</dbReference>
<dbReference type="AlphaFoldDB" id="A0A4V2NZZ8"/>
<dbReference type="PANTHER" id="PTHR43046">
    <property type="entry name" value="GDP-MANNOSE MANNOSYL HYDROLASE"/>
    <property type="match status" value="1"/>
</dbReference>
<dbReference type="EMBL" id="SJZJ01000002">
    <property type="protein sequence ID" value="TCJ30952.1"/>
    <property type="molecule type" value="Genomic_DNA"/>
</dbReference>
<protein>
    <submittedName>
        <fullName evidence="6">NUDIX domain-containing protein</fullName>
    </submittedName>
</protein>
<comment type="cofactor">
    <cofactor evidence="1">
        <name>Mg(2+)</name>
        <dbReference type="ChEBI" id="CHEBI:18420"/>
    </cofactor>
</comment>
<evidence type="ECO:0000256" key="3">
    <source>
        <dbReference type="ARBA" id="ARBA00022801"/>
    </source>
</evidence>
<evidence type="ECO:0000256" key="2">
    <source>
        <dbReference type="ARBA" id="ARBA00005582"/>
    </source>
</evidence>
<comment type="similarity">
    <text evidence="2 4">Belongs to the Nudix hydrolase family.</text>
</comment>
<keyword evidence="7" id="KW-1185">Reference proteome</keyword>
<dbReference type="InterPro" id="IPR020476">
    <property type="entry name" value="Nudix_hydrolase"/>
</dbReference>
<feature type="domain" description="Nudix hydrolase" evidence="5">
    <location>
        <begin position="36"/>
        <end position="167"/>
    </location>
</feature>
<dbReference type="PROSITE" id="PS00893">
    <property type="entry name" value="NUDIX_BOX"/>
    <property type="match status" value="1"/>
</dbReference>
<evidence type="ECO:0000259" key="5">
    <source>
        <dbReference type="PROSITE" id="PS51462"/>
    </source>
</evidence>
<dbReference type="Proteomes" id="UP000295453">
    <property type="component" value="Unassembled WGS sequence"/>
</dbReference>
<dbReference type="PRINTS" id="PR00502">
    <property type="entry name" value="NUDIXFAMILY"/>
</dbReference>
<organism evidence="6 7">
    <name type="scientific">Nocardioides jejuensis</name>
    <dbReference type="NCBI Taxonomy" id="2502782"/>
    <lineage>
        <taxon>Bacteria</taxon>
        <taxon>Bacillati</taxon>
        <taxon>Actinomycetota</taxon>
        <taxon>Actinomycetes</taxon>
        <taxon>Propionibacteriales</taxon>
        <taxon>Nocardioidaceae</taxon>
        <taxon>Nocardioides</taxon>
    </lineage>
</organism>
<dbReference type="PROSITE" id="PS51462">
    <property type="entry name" value="NUDIX"/>
    <property type="match status" value="1"/>
</dbReference>
<accession>A0A4V2NZZ8</accession>
<comment type="caution">
    <text evidence="6">The sequence shown here is derived from an EMBL/GenBank/DDBJ whole genome shotgun (WGS) entry which is preliminary data.</text>
</comment>
<keyword evidence="3 4" id="KW-0378">Hydrolase</keyword>
<sequence length="180" mass="19289">MTFVDPDRVSTLDLWESARHFLPSFLASADYRALAVDRVFASIAVVDPRGWILMQERDEFPELDPEKWGLPGGHVEAGEQPLAAAYRELMEETGLAPDGPLQEVTVALVQHRPGRLDAVHLYAAATAATDADVVCGEGRQMVFVDPAAALDLDLTTGATALLPGFVGSASHRALTTPPQG</sequence>
<dbReference type="InterPro" id="IPR000086">
    <property type="entry name" value="NUDIX_hydrolase_dom"/>
</dbReference>
<dbReference type="InterPro" id="IPR015797">
    <property type="entry name" value="NUDIX_hydrolase-like_dom_sf"/>
</dbReference>
<name>A0A4V2NZZ8_9ACTN</name>
<evidence type="ECO:0000313" key="7">
    <source>
        <dbReference type="Proteomes" id="UP000295453"/>
    </source>
</evidence>
<evidence type="ECO:0000256" key="1">
    <source>
        <dbReference type="ARBA" id="ARBA00001946"/>
    </source>
</evidence>
<dbReference type="Gene3D" id="3.90.79.10">
    <property type="entry name" value="Nucleoside Triphosphate Pyrophosphohydrolase"/>
    <property type="match status" value="1"/>
</dbReference>
<dbReference type="Pfam" id="PF00293">
    <property type="entry name" value="NUDIX"/>
    <property type="match status" value="1"/>
</dbReference>
<dbReference type="SUPFAM" id="SSF55811">
    <property type="entry name" value="Nudix"/>
    <property type="match status" value="1"/>
</dbReference>
<gene>
    <name evidence="6" type="ORF">EPD65_02060</name>
</gene>
<evidence type="ECO:0000313" key="6">
    <source>
        <dbReference type="EMBL" id="TCJ30952.1"/>
    </source>
</evidence>
<dbReference type="InterPro" id="IPR020084">
    <property type="entry name" value="NUDIX_hydrolase_CS"/>
</dbReference>
<proteinExistence type="inferred from homology"/>
<dbReference type="OrthoDB" id="161692at2"/>